<dbReference type="CDD" id="cd16444">
    <property type="entry name" value="LipB"/>
    <property type="match status" value="1"/>
</dbReference>
<keyword evidence="3 5" id="KW-0012">Acyltransferase</keyword>
<feature type="domain" description="BPL/LPL catalytic" evidence="7">
    <location>
        <begin position="31"/>
        <end position="209"/>
    </location>
</feature>
<dbReference type="Proteomes" id="UP001054820">
    <property type="component" value="Chromosome"/>
</dbReference>
<comment type="pathway">
    <text evidence="1 5 6">Protein modification; protein lipoylation via endogenous pathway; protein N(6)-(lipoyl)lysine from octanoyl-[acyl-carrier-protein]: step 1/2.</text>
</comment>
<evidence type="ECO:0000256" key="2">
    <source>
        <dbReference type="ARBA" id="ARBA00022679"/>
    </source>
</evidence>
<evidence type="ECO:0000313" key="9">
    <source>
        <dbReference type="Proteomes" id="UP001054820"/>
    </source>
</evidence>
<accession>A0ABM7MBY9</accession>
<dbReference type="PROSITE" id="PS51733">
    <property type="entry name" value="BPL_LPL_CATALYTIC"/>
    <property type="match status" value="1"/>
</dbReference>
<gene>
    <name evidence="5 8" type="primary">lipB</name>
    <name evidence="8" type="ORF">THMIRHAM_06530</name>
</gene>
<dbReference type="InterPro" id="IPR020605">
    <property type="entry name" value="Octanoyltransferase_CS"/>
</dbReference>
<comment type="subcellular location">
    <subcellularLocation>
        <location evidence="5">Cytoplasm</location>
    </subcellularLocation>
</comment>
<comment type="miscellaneous">
    <text evidence="5">In the reaction, the free carboxyl group of octanoic acid is attached via an amide linkage to the epsilon-amino group of a specific lysine residue of lipoyl domains of lipoate-dependent enzymes.</text>
</comment>
<dbReference type="NCBIfam" id="TIGR00214">
    <property type="entry name" value="lipB"/>
    <property type="match status" value="1"/>
</dbReference>
<evidence type="ECO:0000259" key="7">
    <source>
        <dbReference type="PROSITE" id="PS51733"/>
    </source>
</evidence>
<keyword evidence="9" id="KW-1185">Reference proteome</keyword>
<feature type="binding site" evidence="5">
    <location>
        <begin position="70"/>
        <end position="77"/>
    </location>
    <ligand>
        <name>substrate</name>
    </ligand>
</feature>
<keyword evidence="5" id="KW-0963">Cytoplasm</keyword>
<dbReference type="InterPro" id="IPR004143">
    <property type="entry name" value="BPL_LPL_catalytic"/>
</dbReference>
<protein>
    <recommendedName>
        <fullName evidence="5 6">Octanoyltransferase</fullName>
        <ecNumber evidence="5 6">2.3.1.181</ecNumber>
    </recommendedName>
    <alternativeName>
        <fullName evidence="5">Lipoate-protein ligase B</fullName>
    </alternativeName>
    <alternativeName>
        <fullName evidence="5">Lipoyl/octanoyl transferase</fullName>
    </alternativeName>
    <alternativeName>
        <fullName evidence="5">Octanoyl-[acyl-carrier-protein]-protein N-octanoyltransferase</fullName>
    </alternativeName>
</protein>
<comment type="catalytic activity">
    <reaction evidence="5 6">
        <text>octanoyl-[ACP] + L-lysyl-[protein] = N(6)-octanoyl-L-lysyl-[protein] + holo-[ACP] + H(+)</text>
        <dbReference type="Rhea" id="RHEA:17665"/>
        <dbReference type="Rhea" id="RHEA-COMP:9636"/>
        <dbReference type="Rhea" id="RHEA-COMP:9685"/>
        <dbReference type="Rhea" id="RHEA-COMP:9752"/>
        <dbReference type="Rhea" id="RHEA-COMP:9928"/>
        <dbReference type="ChEBI" id="CHEBI:15378"/>
        <dbReference type="ChEBI" id="CHEBI:29969"/>
        <dbReference type="ChEBI" id="CHEBI:64479"/>
        <dbReference type="ChEBI" id="CHEBI:78463"/>
        <dbReference type="ChEBI" id="CHEBI:78809"/>
        <dbReference type="EC" id="2.3.1.181"/>
    </reaction>
</comment>
<keyword evidence="2 5" id="KW-0808">Transferase</keyword>
<dbReference type="EMBL" id="AP024202">
    <property type="protein sequence ID" value="BCN92868.1"/>
    <property type="molecule type" value="Genomic_DNA"/>
</dbReference>
<evidence type="ECO:0000256" key="4">
    <source>
        <dbReference type="ARBA" id="ARBA00024732"/>
    </source>
</evidence>
<feature type="active site" description="Acyl-thioester intermediate" evidence="5">
    <location>
        <position position="168"/>
    </location>
</feature>
<dbReference type="SUPFAM" id="SSF55681">
    <property type="entry name" value="Class II aaRS and biotin synthetases"/>
    <property type="match status" value="1"/>
</dbReference>
<reference evidence="8" key="1">
    <citation type="journal article" date="2022" name="Arch. Microbiol.">
        <title>Thiomicrorhabdus immobilis sp. nov., a mesophilic sulfur-oxidizing bacterium isolated from sediment of a brackish lake in northern Japan.</title>
        <authorList>
            <person name="Kojima H."/>
            <person name="Mochizuki J."/>
            <person name="Kanda M."/>
            <person name="Watanabe T."/>
            <person name="Fukui M."/>
        </authorList>
    </citation>
    <scope>NUCLEOTIDE SEQUENCE</scope>
    <source>
        <strain evidence="8">Am19</strain>
    </source>
</reference>
<feature type="binding site" evidence="5">
    <location>
        <begin position="150"/>
        <end position="152"/>
    </location>
    <ligand>
        <name>substrate</name>
    </ligand>
</feature>
<dbReference type="InterPro" id="IPR000544">
    <property type="entry name" value="Octanoyltransferase"/>
</dbReference>
<evidence type="ECO:0000256" key="5">
    <source>
        <dbReference type="HAMAP-Rule" id="MF_00013"/>
    </source>
</evidence>
<dbReference type="EC" id="2.3.1.181" evidence="5 6"/>
<dbReference type="PANTHER" id="PTHR10993:SF7">
    <property type="entry name" value="LIPOYLTRANSFERASE 2, MITOCHONDRIAL-RELATED"/>
    <property type="match status" value="1"/>
</dbReference>
<dbReference type="PANTHER" id="PTHR10993">
    <property type="entry name" value="OCTANOYLTRANSFERASE"/>
    <property type="match status" value="1"/>
</dbReference>
<organism evidence="8 9">
    <name type="scientific">Thiomicrorhabdus immobilis</name>
    <dbReference type="NCBI Taxonomy" id="2791037"/>
    <lineage>
        <taxon>Bacteria</taxon>
        <taxon>Pseudomonadati</taxon>
        <taxon>Pseudomonadota</taxon>
        <taxon>Gammaproteobacteria</taxon>
        <taxon>Thiotrichales</taxon>
        <taxon>Piscirickettsiaceae</taxon>
        <taxon>Thiomicrorhabdus</taxon>
    </lineage>
</organism>
<evidence type="ECO:0000256" key="6">
    <source>
        <dbReference type="PIRNR" id="PIRNR016262"/>
    </source>
</evidence>
<proteinExistence type="inferred from homology"/>
<evidence type="ECO:0000256" key="3">
    <source>
        <dbReference type="ARBA" id="ARBA00023315"/>
    </source>
</evidence>
<dbReference type="NCBIfam" id="NF010922">
    <property type="entry name" value="PRK14342.1"/>
    <property type="match status" value="1"/>
</dbReference>
<dbReference type="Pfam" id="PF21948">
    <property type="entry name" value="LplA-B_cat"/>
    <property type="match status" value="1"/>
</dbReference>
<evidence type="ECO:0000313" key="8">
    <source>
        <dbReference type="EMBL" id="BCN92868.1"/>
    </source>
</evidence>
<feature type="site" description="Lowers pKa of active site Cys" evidence="5">
    <location>
        <position position="134"/>
    </location>
</feature>
<evidence type="ECO:0000256" key="1">
    <source>
        <dbReference type="ARBA" id="ARBA00004821"/>
    </source>
</evidence>
<dbReference type="PIRSF" id="PIRSF016262">
    <property type="entry name" value="LPLase"/>
    <property type="match status" value="1"/>
</dbReference>
<dbReference type="HAMAP" id="MF_00013">
    <property type="entry name" value="LipB"/>
    <property type="match status" value="1"/>
</dbReference>
<name>A0ABM7MBY9_9GAMM</name>
<comment type="function">
    <text evidence="4 5 6">Catalyzes the transfer of endogenously produced octanoic acid from octanoyl-acyl-carrier-protein onto the lipoyl domains of lipoate-dependent enzymes. Lipoyl-ACP can also act as a substrate although octanoyl-ACP is likely to be the physiological substrate.</text>
</comment>
<dbReference type="InterPro" id="IPR045864">
    <property type="entry name" value="aa-tRNA-synth_II/BPL/LPL"/>
</dbReference>
<sequence>MTMSMIIKNLGQQPYQACWQAMQEFTDNRNENTPDELWVVEHPPVFTQGLNGKAEHLLQQTDIPIVQTDRGGQITYHGPGQSVVYVLVDLKRNQLGVRALVTALENSIIDYLAQLGIDSKARADAPGVYVEGNKIASLGLKIRRQKSYHGLALNVNMDLSPFQKVNPCGLQGMLMTQVAELVSPKNCPSNEQAGLAIAKILSHRIKTLNH</sequence>
<comment type="similarity">
    <text evidence="5 6">Belongs to the LipB family.</text>
</comment>
<feature type="binding site" evidence="5">
    <location>
        <begin position="137"/>
        <end position="139"/>
    </location>
    <ligand>
        <name>substrate</name>
    </ligand>
</feature>
<dbReference type="Gene3D" id="3.30.930.10">
    <property type="entry name" value="Bira Bifunctional Protein, Domain 2"/>
    <property type="match status" value="1"/>
</dbReference>
<dbReference type="PROSITE" id="PS01313">
    <property type="entry name" value="LIPB"/>
    <property type="match status" value="1"/>
</dbReference>